<dbReference type="Pfam" id="PF00664">
    <property type="entry name" value="ABC_membrane"/>
    <property type="match status" value="1"/>
</dbReference>
<dbReference type="PANTHER" id="PTHR24221:SF590">
    <property type="entry name" value="COMPONENT LINKED WITH THE ASSEMBLY OF CYTOCHROME' TRANSPORT TRANSMEMBRANE ATP-BINDING PROTEIN ABC TRANSPORTER CYDD-RELATED"/>
    <property type="match status" value="1"/>
</dbReference>
<evidence type="ECO:0000256" key="3">
    <source>
        <dbReference type="ARBA" id="ARBA00022741"/>
    </source>
</evidence>
<name>A0ABW3N062_9MICO</name>
<feature type="transmembrane region" description="Helical" evidence="7">
    <location>
        <begin position="234"/>
        <end position="259"/>
    </location>
</feature>
<dbReference type="InterPro" id="IPR039421">
    <property type="entry name" value="Type_1_exporter"/>
</dbReference>
<dbReference type="InterPro" id="IPR003439">
    <property type="entry name" value="ABC_transporter-like_ATP-bd"/>
</dbReference>
<feature type="transmembrane region" description="Helical" evidence="7">
    <location>
        <begin position="129"/>
        <end position="149"/>
    </location>
</feature>
<gene>
    <name evidence="10" type="primary">cydD</name>
    <name evidence="10" type="ORF">ACFQ2V_18600</name>
</gene>
<organism evidence="10 11">
    <name type="scientific">Terrabacter terrigena</name>
    <dbReference type="NCBI Taxonomy" id="574718"/>
    <lineage>
        <taxon>Bacteria</taxon>
        <taxon>Bacillati</taxon>
        <taxon>Actinomycetota</taxon>
        <taxon>Actinomycetes</taxon>
        <taxon>Micrococcales</taxon>
        <taxon>Intrasporangiaceae</taxon>
        <taxon>Terrabacter</taxon>
    </lineage>
</organism>
<evidence type="ECO:0000256" key="6">
    <source>
        <dbReference type="ARBA" id="ARBA00023136"/>
    </source>
</evidence>
<dbReference type="Proteomes" id="UP001597046">
    <property type="component" value="Unassembled WGS sequence"/>
</dbReference>
<dbReference type="SUPFAM" id="SSF90123">
    <property type="entry name" value="ABC transporter transmembrane region"/>
    <property type="match status" value="1"/>
</dbReference>
<dbReference type="SMART" id="SM00382">
    <property type="entry name" value="AAA"/>
    <property type="match status" value="1"/>
</dbReference>
<evidence type="ECO:0000313" key="10">
    <source>
        <dbReference type="EMBL" id="MFD1056327.1"/>
    </source>
</evidence>
<feature type="transmembrane region" description="Helical" evidence="7">
    <location>
        <begin position="155"/>
        <end position="173"/>
    </location>
</feature>
<dbReference type="InterPro" id="IPR017871">
    <property type="entry name" value="ABC_transporter-like_CS"/>
</dbReference>
<keyword evidence="11" id="KW-1185">Reference proteome</keyword>
<dbReference type="Gene3D" id="3.40.50.300">
    <property type="entry name" value="P-loop containing nucleotide triphosphate hydrolases"/>
    <property type="match status" value="1"/>
</dbReference>
<dbReference type="InterPro" id="IPR003593">
    <property type="entry name" value="AAA+_ATPase"/>
</dbReference>
<dbReference type="EMBL" id="JBHTKH010000017">
    <property type="protein sequence ID" value="MFD1056327.1"/>
    <property type="molecule type" value="Genomic_DNA"/>
</dbReference>
<dbReference type="InterPro" id="IPR027417">
    <property type="entry name" value="P-loop_NTPase"/>
</dbReference>
<sequence length="543" mass="55814">MKPFDPRLLRAVPAARGPVGALAATGVLTGVATIATAFALSAVVVAVVDRGDLTQPVAWLLGLFVVRAVLAATTEWVAAWAGVTVSSALRASLLRGWGARDADSRPAPGRAVSLATSGAAAVEPYAARYLPTLVHAVVVPALAAGTLVVVDWPSALVVALTLPLLPLFAALIGRATEESTERRWSALAALSGHFLDVVRGLPTLVGYGRARRQVATVRAVSDRHRRATMETLKIAFLSSAALELLATISVAIVAVTVGLRLSHGSMALGAGLVAVLLAPEAYWPVRRVGAEYHSAADGAVALDAILAELDHLPSPAPNAPFGTGPGGAPGGQVRLEGVTYAYAGSAVPVIRDLSLVAGPGLTVVTGPSGAGKSTLLDLVAGLRVPMAGTVTAPPSHYVTQRPFLATGSVREALTVGHTATDERLWESLRAVGVHGVVASLPGGLSADLGDDGFGLSAGQRQRLALARAWLAPESVLLLDEPTAHLDPEGAEHVAGLVAELAQRRVVIAVTHRDELLAHADQHVEVRRHGAAGSSVDQPEEAVR</sequence>
<feature type="transmembrane region" description="Helical" evidence="7">
    <location>
        <begin position="21"/>
        <end position="47"/>
    </location>
</feature>
<evidence type="ECO:0000259" key="9">
    <source>
        <dbReference type="PROSITE" id="PS50929"/>
    </source>
</evidence>
<dbReference type="RefSeq" id="WP_386054391.1">
    <property type="nucleotide sequence ID" value="NZ_JBHTKH010000017.1"/>
</dbReference>
<dbReference type="PROSITE" id="PS00211">
    <property type="entry name" value="ABC_TRANSPORTER_1"/>
    <property type="match status" value="1"/>
</dbReference>
<dbReference type="NCBIfam" id="TIGR02857">
    <property type="entry name" value="CydD"/>
    <property type="match status" value="1"/>
</dbReference>
<keyword evidence="3" id="KW-0547">Nucleotide-binding</keyword>
<dbReference type="Gene3D" id="1.20.1560.10">
    <property type="entry name" value="ABC transporter type 1, transmembrane domain"/>
    <property type="match status" value="1"/>
</dbReference>
<dbReference type="PANTHER" id="PTHR24221">
    <property type="entry name" value="ATP-BINDING CASSETTE SUB-FAMILY B"/>
    <property type="match status" value="1"/>
</dbReference>
<dbReference type="SUPFAM" id="SSF52540">
    <property type="entry name" value="P-loop containing nucleoside triphosphate hydrolases"/>
    <property type="match status" value="1"/>
</dbReference>
<feature type="domain" description="ABC transporter" evidence="8">
    <location>
        <begin position="333"/>
        <end position="542"/>
    </location>
</feature>
<keyword evidence="4" id="KW-0067">ATP-binding</keyword>
<evidence type="ECO:0000256" key="1">
    <source>
        <dbReference type="ARBA" id="ARBA00004651"/>
    </source>
</evidence>
<dbReference type="CDD" id="cd18584">
    <property type="entry name" value="ABC_6TM_AarD_CydD"/>
    <property type="match status" value="1"/>
</dbReference>
<comment type="caution">
    <text evidence="10">The sequence shown here is derived from an EMBL/GenBank/DDBJ whole genome shotgun (WGS) entry which is preliminary data.</text>
</comment>
<evidence type="ECO:0000256" key="2">
    <source>
        <dbReference type="ARBA" id="ARBA00022692"/>
    </source>
</evidence>
<evidence type="ECO:0000256" key="5">
    <source>
        <dbReference type="ARBA" id="ARBA00022989"/>
    </source>
</evidence>
<dbReference type="InterPro" id="IPR036640">
    <property type="entry name" value="ABC1_TM_sf"/>
</dbReference>
<feature type="transmembrane region" description="Helical" evidence="7">
    <location>
        <begin position="59"/>
        <end position="85"/>
    </location>
</feature>
<keyword evidence="2 7" id="KW-0812">Transmembrane</keyword>
<evidence type="ECO:0000313" key="11">
    <source>
        <dbReference type="Proteomes" id="UP001597046"/>
    </source>
</evidence>
<proteinExistence type="predicted"/>
<feature type="domain" description="ABC transmembrane type-1" evidence="9">
    <location>
        <begin position="21"/>
        <end position="297"/>
    </location>
</feature>
<dbReference type="InterPro" id="IPR014216">
    <property type="entry name" value="ABC_transptr_CydD"/>
</dbReference>
<keyword evidence="5 7" id="KW-1133">Transmembrane helix</keyword>
<protein>
    <submittedName>
        <fullName evidence="10">Thiol reductant ABC exporter subunit CydD</fullName>
    </submittedName>
</protein>
<dbReference type="PROSITE" id="PS50893">
    <property type="entry name" value="ABC_TRANSPORTER_2"/>
    <property type="match status" value="1"/>
</dbReference>
<evidence type="ECO:0000256" key="4">
    <source>
        <dbReference type="ARBA" id="ARBA00022840"/>
    </source>
</evidence>
<dbReference type="Pfam" id="PF00005">
    <property type="entry name" value="ABC_tran"/>
    <property type="match status" value="1"/>
</dbReference>
<dbReference type="InterPro" id="IPR011527">
    <property type="entry name" value="ABC1_TM_dom"/>
</dbReference>
<evidence type="ECO:0000259" key="8">
    <source>
        <dbReference type="PROSITE" id="PS50893"/>
    </source>
</evidence>
<evidence type="ECO:0000256" key="7">
    <source>
        <dbReference type="SAM" id="Phobius"/>
    </source>
</evidence>
<keyword evidence="6 7" id="KW-0472">Membrane</keyword>
<reference evidence="11" key="1">
    <citation type="journal article" date="2019" name="Int. J. Syst. Evol. Microbiol.">
        <title>The Global Catalogue of Microorganisms (GCM) 10K type strain sequencing project: providing services to taxonomists for standard genome sequencing and annotation.</title>
        <authorList>
            <consortium name="The Broad Institute Genomics Platform"/>
            <consortium name="The Broad Institute Genome Sequencing Center for Infectious Disease"/>
            <person name="Wu L."/>
            <person name="Ma J."/>
        </authorList>
    </citation>
    <scope>NUCLEOTIDE SEQUENCE [LARGE SCALE GENOMIC DNA]</scope>
    <source>
        <strain evidence="11">CCUG 57508</strain>
    </source>
</reference>
<comment type="subcellular location">
    <subcellularLocation>
        <location evidence="1">Cell membrane</location>
        <topology evidence="1">Multi-pass membrane protein</topology>
    </subcellularLocation>
</comment>
<accession>A0ABW3N062</accession>
<dbReference type="PROSITE" id="PS50929">
    <property type="entry name" value="ABC_TM1F"/>
    <property type="match status" value="1"/>
</dbReference>